<comment type="caution">
    <text evidence="2">The sequence shown here is derived from an EMBL/GenBank/DDBJ whole genome shotgun (WGS) entry which is preliminary data.</text>
</comment>
<dbReference type="GeneID" id="77470829"/>
<dbReference type="InterPro" id="IPR036653">
    <property type="entry name" value="CinA-like_C"/>
</dbReference>
<dbReference type="InterPro" id="IPR008136">
    <property type="entry name" value="CinA_C"/>
</dbReference>
<keyword evidence="3" id="KW-1185">Reference proteome</keyword>
<accession>A0A2T3FYJ2</accession>
<protein>
    <submittedName>
        <fullName evidence="2">CinA family protein</fullName>
    </submittedName>
</protein>
<dbReference type="AlphaFoldDB" id="A0A2T3FYJ2"/>
<evidence type="ECO:0000259" key="1">
    <source>
        <dbReference type="Pfam" id="PF02464"/>
    </source>
</evidence>
<evidence type="ECO:0000313" key="3">
    <source>
        <dbReference type="Proteomes" id="UP000241201"/>
    </source>
</evidence>
<proteinExistence type="predicted"/>
<gene>
    <name evidence="2" type="ORF">C7U55_06980</name>
</gene>
<evidence type="ECO:0000313" key="2">
    <source>
        <dbReference type="EMBL" id="PST40348.1"/>
    </source>
</evidence>
<dbReference type="RefSeq" id="WP_106987953.1">
    <property type="nucleotide sequence ID" value="NZ_JAJCFI010000001.1"/>
</dbReference>
<dbReference type="Pfam" id="PF02464">
    <property type="entry name" value="CinA"/>
    <property type="match status" value="1"/>
</dbReference>
<reference evidence="3" key="1">
    <citation type="submission" date="2018-03" db="EMBL/GenBank/DDBJ databases">
        <title>Lachnoclostridium SNUG30370 gen.nov., sp.nov., isolated from human faeces.</title>
        <authorList>
            <person name="Seo B."/>
            <person name="Jeon K."/>
            <person name="Ko G."/>
        </authorList>
    </citation>
    <scope>NUCLEOTIDE SEQUENCE [LARGE SCALE GENOMIC DNA]</scope>
    <source>
        <strain evidence="3">SNUG30370</strain>
    </source>
</reference>
<dbReference type="NCBIfam" id="TIGR00199">
    <property type="entry name" value="PncC_domain"/>
    <property type="match status" value="1"/>
</dbReference>
<dbReference type="Gene3D" id="3.90.950.20">
    <property type="entry name" value="CinA-like"/>
    <property type="match status" value="1"/>
</dbReference>
<dbReference type="Proteomes" id="UP000241201">
    <property type="component" value="Unassembled WGS sequence"/>
</dbReference>
<organism evidence="2 3">
    <name type="scientific">Faecalibacillus faecis</name>
    <dbReference type="NCBI Taxonomy" id="1982628"/>
    <lineage>
        <taxon>Bacteria</taxon>
        <taxon>Bacillati</taxon>
        <taxon>Bacillota</taxon>
        <taxon>Erysipelotrichia</taxon>
        <taxon>Erysipelotrichales</taxon>
        <taxon>Coprobacillaceae</taxon>
        <taxon>Faecalibacillus</taxon>
    </lineage>
</organism>
<dbReference type="EMBL" id="PYLP01000007">
    <property type="protein sequence ID" value="PST40348.1"/>
    <property type="molecule type" value="Genomic_DNA"/>
</dbReference>
<feature type="domain" description="CinA C-terminal" evidence="1">
    <location>
        <begin position="2"/>
        <end position="147"/>
    </location>
</feature>
<name>A0A2T3FYJ2_9FIRM</name>
<dbReference type="SUPFAM" id="SSF142433">
    <property type="entry name" value="CinA-like"/>
    <property type="match status" value="1"/>
</dbReference>
<sequence length="156" mass="16966">MNELAELLIEKGITISSVESFTVGNFATMLGSIPGISKVYKGSLITYQSETKERLLSIDHALIEKYGVVSKEIATLMCVNGKSILDTDLCVSFTGNAGPNAMEGKPVGEVYIGIAYQDVVVYKLNLTGSRQEIASKAVEFAKKKIIEKINENLKKN</sequence>